<gene>
    <name evidence="2" type="ORF">BD289DRAFT_485936</name>
</gene>
<evidence type="ECO:0000313" key="2">
    <source>
        <dbReference type="EMBL" id="PSR78675.1"/>
    </source>
</evidence>
<feature type="compositionally biased region" description="Basic residues" evidence="1">
    <location>
        <begin position="1"/>
        <end position="10"/>
    </location>
</feature>
<dbReference type="AlphaFoldDB" id="A0A2T2ZWV7"/>
<organism evidence="2 3">
    <name type="scientific">Coniella lustricola</name>
    <dbReference type="NCBI Taxonomy" id="2025994"/>
    <lineage>
        <taxon>Eukaryota</taxon>
        <taxon>Fungi</taxon>
        <taxon>Dikarya</taxon>
        <taxon>Ascomycota</taxon>
        <taxon>Pezizomycotina</taxon>
        <taxon>Sordariomycetes</taxon>
        <taxon>Sordariomycetidae</taxon>
        <taxon>Diaporthales</taxon>
        <taxon>Schizoparmaceae</taxon>
        <taxon>Coniella</taxon>
    </lineage>
</organism>
<feature type="region of interest" description="Disordered" evidence="1">
    <location>
        <begin position="1"/>
        <end position="73"/>
    </location>
</feature>
<accession>A0A2T2ZWV7</accession>
<feature type="compositionally biased region" description="Low complexity" evidence="1">
    <location>
        <begin position="117"/>
        <end position="132"/>
    </location>
</feature>
<feature type="compositionally biased region" description="Basic residues" evidence="1">
    <location>
        <begin position="41"/>
        <end position="54"/>
    </location>
</feature>
<proteinExistence type="predicted"/>
<feature type="compositionally biased region" description="Low complexity" evidence="1">
    <location>
        <begin position="11"/>
        <end position="27"/>
    </location>
</feature>
<sequence length="163" mass="17936">MSRSSPRRAVAKTATKPTTTTTTTTTTAHKKKTATTTKLVITHHSHSHSNRRRASSSASSSPPASPTKRQTICISRERLAHLRAWRASSAAQLGITVEELQRRQHGDLQLASDGENQQQQQHQQPQPQQQKQGSKRVVLTLRLGSRCSRSDAVWPSLPMSGMA</sequence>
<name>A0A2T2ZWV7_9PEZI</name>
<protein>
    <submittedName>
        <fullName evidence="2">Uncharacterized protein</fullName>
    </submittedName>
</protein>
<reference evidence="2 3" key="1">
    <citation type="journal article" date="2018" name="Mycol. Prog.">
        <title>Coniella lustricola, a new species from submerged detritus.</title>
        <authorList>
            <person name="Raudabaugh D.B."/>
            <person name="Iturriaga T."/>
            <person name="Carver A."/>
            <person name="Mondo S."/>
            <person name="Pangilinan J."/>
            <person name="Lipzen A."/>
            <person name="He G."/>
            <person name="Amirebrahimi M."/>
            <person name="Grigoriev I.V."/>
            <person name="Miller A.N."/>
        </authorList>
    </citation>
    <scope>NUCLEOTIDE SEQUENCE [LARGE SCALE GENOMIC DNA]</scope>
    <source>
        <strain evidence="2 3">B22-T-1</strain>
    </source>
</reference>
<keyword evidence="3" id="KW-1185">Reference proteome</keyword>
<dbReference type="Proteomes" id="UP000241462">
    <property type="component" value="Unassembled WGS sequence"/>
</dbReference>
<evidence type="ECO:0000256" key="1">
    <source>
        <dbReference type="SAM" id="MobiDB-lite"/>
    </source>
</evidence>
<evidence type="ECO:0000313" key="3">
    <source>
        <dbReference type="Proteomes" id="UP000241462"/>
    </source>
</evidence>
<dbReference type="EMBL" id="KZ678598">
    <property type="protein sequence ID" value="PSR78675.1"/>
    <property type="molecule type" value="Genomic_DNA"/>
</dbReference>
<feature type="region of interest" description="Disordered" evidence="1">
    <location>
        <begin position="112"/>
        <end position="135"/>
    </location>
</feature>
<dbReference type="InParanoid" id="A0A2T2ZWV7"/>